<sequence>MSSHFFSLCQFCSVSRDRSAFASPQASNSTDLLLSPFTSDGRTSVLTLSNASRAFFFTSAMDFLSLKNSAASAQVSWNRICPMPLGSMNGRMTRMYIIYSDKNLLISLEFGRSTPFEF</sequence>
<organism evidence="1 2">
    <name type="scientific">Trema orientale</name>
    <name type="common">Charcoal tree</name>
    <name type="synonym">Celtis orientalis</name>
    <dbReference type="NCBI Taxonomy" id="63057"/>
    <lineage>
        <taxon>Eukaryota</taxon>
        <taxon>Viridiplantae</taxon>
        <taxon>Streptophyta</taxon>
        <taxon>Embryophyta</taxon>
        <taxon>Tracheophyta</taxon>
        <taxon>Spermatophyta</taxon>
        <taxon>Magnoliopsida</taxon>
        <taxon>eudicotyledons</taxon>
        <taxon>Gunneridae</taxon>
        <taxon>Pentapetalae</taxon>
        <taxon>rosids</taxon>
        <taxon>fabids</taxon>
        <taxon>Rosales</taxon>
        <taxon>Cannabaceae</taxon>
        <taxon>Trema</taxon>
    </lineage>
</organism>
<dbReference type="EMBL" id="JXTC01000100">
    <property type="protein sequence ID" value="PON88928.1"/>
    <property type="molecule type" value="Genomic_DNA"/>
</dbReference>
<protein>
    <submittedName>
        <fullName evidence="1">Uncharacterized protein</fullName>
    </submittedName>
</protein>
<keyword evidence="2" id="KW-1185">Reference proteome</keyword>
<dbReference type="OrthoDB" id="10286805at2759"/>
<gene>
    <name evidence="1" type="ORF">TorRG33x02_153110</name>
</gene>
<evidence type="ECO:0000313" key="2">
    <source>
        <dbReference type="Proteomes" id="UP000237000"/>
    </source>
</evidence>
<evidence type="ECO:0000313" key="1">
    <source>
        <dbReference type="EMBL" id="PON88928.1"/>
    </source>
</evidence>
<dbReference type="Proteomes" id="UP000237000">
    <property type="component" value="Unassembled WGS sequence"/>
</dbReference>
<reference evidence="2" key="1">
    <citation type="submission" date="2016-06" db="EMBL/GenBank/DDBJ databases">
        <title>Parallel loss of symbiosis genes in relatives of nitrogen-fixing non-legume Parasponia.</title>
        <authorList>
            <person name="Van Velzen R."/>
            <person name="Holmer R."/>
            <person name="Bu F."/>
            <person name="Rutten L."/>
            <person name="Van Zeijl A."/>
            <person name="Liu W."/>
            <person name="Santuari L."/>
            <person name="Cao Q."/>
            <person name="Sharma T."/>
            <person name="Shen D."/>
            <person name="Roswanjaya Y."/>
            <person name="Wardhani T."/>
            <person name="Kalhor M.S."/>
            <person name="Jansen J."/>
            <person name="Van den Hoogen J."/>
            <person name="Gungor B."/>
            <person name="Hartog M."/>
            <person name="Hontelez J."/>
            <person name="Verver J."/>
            <person name="Yang W.-C."/>
            <person name="Schijlen E."/>
            <person name="Repin R."/>
            <person name="Schilthuizen M."/>
            <person name="Schranz E."/>
            <person name="Heidstra R."/>
            <person name="Miyata K."/>
            <person name="Fedorova E."/>
            <person name="Kohlen W."/>
            <person name="Bisseling T."/>
            <person name="Smit S."/>
            <person name="Geurts R."/>
        </authorList>
    </citation>
    <scope>NUCLEOTIDE SEQUENCE [LARGE SCALE GENOMIC DNA]</scope>
    <source>
        <strain evidence="2">cv. RG33-2</strain>
    </source>
</reference>
<name>A0A2P5ETQ3_TREOI</name>
<accession>A0A2P5ETQ3</accession>
<proteinExistence type="predicted"/>
<dbReference type="InParanoid" id="A0A2P5ETQ3"/>
<dbReference type="AlphaFoldDB" id="A0A2P5ETQ3"/>
<comment type="caution">
    <text evidence="1">The sequence shown here is derived from an EMBL/GenBank/DDBJ whole genome shotgun (WGS) entry which is preliminary data.</text>
</comment>